<sequence>MGFRSRTTEPSSYARRAGPERAAHRIAQRDGHRVDRPVGVGTDTRFRLTYVRTGPRGRVPVLILPGGPGLASAVPYRRIRALAARDGLDVIMMEHRGVGLSRRDEHGHDLPGEAVTIERVVDDIAAILDHAGVPRAVVYGSSYGTYLAQGFGVRHPARVAGMILDSPMLSVEQDLEMVRAHRRRLFLEGSDPGLARVAAAVREAIDAGLPQDEISEIVQITYEFAGPDVLCALSSERARGRLRRTWHTVSRLGRSEVGGAGVPYYAETDLVRGIMYRELGFGLPVDGEPLDPQSIFAAAGPHPPFVAEPFDLPSRIVEFTWPTAVLSGERDLRTPRPVAERIVDLVPGAVLVPVAGMGHSALDTHQLVAVRVSDSCSEAVTARGFENLHALAPMLSRLPKRGMSNTLGRSIAAAVGMGRRAGSVAALIRPGGS</sequence>
<dbReference type="Proteomes" id="UP001336020">
    <property type="component" value="Unassembled WGS sequence"/>
</dbReference>
<dbReference type="InterPro" id="IPR050471">
    <property type="entry name" value="AB_hydrolase"/>
</dbReference>
<dbReference type="PANTHER" id="PTHR43433">
    <property type="entry name" value="HYDROLASE, ALPHA/BETA FOLD FAMILY PROTEIN"/>
    <property type="match status" value="1"/>
</dbReference>
<dbReference type="EMBL" id="JAUTXY010000009">
    <property type="protein sequence ID" value="MEE2059543.1"/>
    <property type="molecule type" value="Genomic_DNA"/>
</dbReference>
<dbReference type="GO" id="GO:0016787">
    <property type="term" value="F:hydrolase activity"/>
    <property type="evidence" value="ECO:0007669"/>
    <property type="project" value="UniProtKB-KW"/>
</dbReference>
<proteinExistence type="predicted"/>
<evidence type="ECO:0000313" key="3">
    <source>
        <dbReference type="EMBL" id="MEE2059543.1"/>
    </source>
</evidence>
<keyword evidence="4" id="KW-1185">Reference proteome</keyword>
<accession>A0ABU7LDB4</accession>
<evidence type="ECO:0000313" key="4">
    <source>
        <dbReference type="Proteomes" id="UP001336020"/>
    </source>
</evidence>
<feature type="domain" description="AB hydrolase-1" evidence="2">
    <location>
        <begin position="60"/>
        <end position="171"/>
    </location>
</feature>
<gene>
    <name evidence="3" type="ORF">Q7514_18665</name>
</gene>
<dbReference type="InterPro" id="IPR000073">
    <property type="entry name" value="AB_hydrolase_1"/>
</dbReference>
<dbReference type="Pfam" id="PF00561">
    <property type="entry name" value="Abhydrolase_1"/>
    <property type="match status" value="1"/>
</dbReference>
<evidence type="ECO:0000259" key="2">
    <source>
        <dbReference type="Pfam" id="PF00561"/>
    </source>
</evidence>
<keyword evidence="3" id="KW-0378">Hydrolase</keyword>
<name>A0ABU7LDB4_9NOCA</name>
<dbReference type="InterPro" id="IPR029058">
    <property type="entry name" value="AB_hydrolase_fold"/>
</dbReference>
<dbReference type="PANTHER" id="PTHR43433:SF10">
    <property type="entry name" value="AB HYDROLASE-1 DOMAIN-CONTAINING PROTEIN"/>
    <property type="match status" value="1"/>
</dbReference>
<reference evidence="3 4" key="1">
    <citation type="submission" date="2023-07" db="EMBL/GenBank/DDBJ databases">
        <authorList>
            <person name="Girao M."/>
            <person name="Carvalho M.F."/>
        </authorList>
    </citation>
    <scope>NUCLEOTIDE SEQUENCE [LARGE SCALE GENOMIC DNA]</scope>
    <source>
        <strain evidence="3 4">YIM65754</strain>
    </source>
</reference>
<feature type="compositionally biased region" description="Basic and acidic residues" evidence="1">
    <location>
        <begin position="17"/>
        <end position="36"/>
    </location>
</feature>
<organism evidence="3 4">
    <name type="scientific">Rhodococcus artemisiae</name>
    <dbReference type="NCBI Taxonomy" id="714159"/>
    <lineage>
        <taxon>Bacteria</taxon>
        <taxon>Bacillati</taxon>
        <taxon>Actinomycetota</taxon>
        <taxon>Actinomycetes</taxon>
        <taxon>Mycobacteriales</taxon>
        <taxon>Nocardiaceae</taxon>
        <taxon>Rhodococcus</taxon>
    </lineage>
</organism>
<dbReference type="SUPFAM" id="SSF53474">
    <property type="entry name" value="alpha/beta-Hydrolases"/>
    <property type="match status" value="1"/>
</dbReference>
<feature type="region of interest" description="Disordered" evidence="1">
    <location>
        <begin position="1"/>
        <end position="38"/>
    </location>
</feature>
<comment type="caution">
    <text evidence="3">The sequence shown here is derived from an EMBL/GenBank/DDBJ whole genome shotgun (WGS) entry which is preliminary data.</text>
</comment>
<protein>
    <submittedName>
        <fullName evidence="3">Alpha/beta hydrolase</fullName>
    </submittedName>
</protein>
<dbReference type="Gene3D" id="3.40.50.1820">
    <property type="entry name" value="alpha/beta hydrolase"/>
    <property type="match status" value="1"/>
</dbReference>
<evidence type="ECO:0000256" key="1">
    <source>
        <dbReference type="SAM" id="MobiDB-lite"/>
    </source>
</evidence>